<dbReference type="AlphaFoldDB" id="A0A918DLH2"/>
<dbReference type="RefSeq" id="WP_229702209.1">
    <property type="nucleotide sequence ID" value="NZ_BMLS01000003.1"/>
</dbReference>
<evidence type="ECO:0008006" key="3">
    <source>
        <dbReference type="Google" id="ProtNLM"/>
    </source>
</evidence>
<accession>A0A918DLH2</accession>
<gene>
    <name evidence="1" type="ORF">GCM10010982_24700</name>
</gene>
<comment type="caution">
    <text evidence="1">The sequence shown here is derived from an EMBL/GenBank/DDBJ whole genome shotgun (WGS) entry which is preliminary data.</text>
</comment>
<organism evidence="1 2">
    <name type="scientific">Bowmanella pacifica</name>
    <dbReference type="NCBI Taxonomy" id="502051"/>
    <lineage>
        <taxon>Bacteria</taxon>
        <taxon>Pseudomonadati</taxon>
        <taxon>Pseudomonadota</taxon>
        <taxon>Gammaproteobacteria</taxon>
        <taxon>Alteromonadales</taxon>
        <taxon>Alteromonadaceae</taxon>
        <taxon>Bowmanella</taxon>
    </lineage>
</organism>
<sequence>MVKRTLTLTGLQERERVSMCEEIDQLLGIDEVLFIHRADKLLLAYDPTHVDLDDIEAVVQRHGGEFAANWWNRVKAGYYRFVDQNVRDNAKHEPHCCHKLPPGRNRHK</sequence>
<dbReference type="Proteomes" id="UP000606935">
    <property type="component" value="Unassembled WGS sequence"/>
</dbReference>
<reference evidence="1" key="1">
    <citation type="journal article" date="2014" name="Int. J. Syst. Evol. Microbiol.">
        <title>Complete genome sequence of Corynebacterium casei LMG S-19264T (=DSM 44701T), isolated from a smear-ripened cheese.</title>
        <authorList>
            <consortium name="US DOE Joint Genome Institute (JGI-PGF)"/>
            <person name="Walter F."/>
            <person name="Albersmeier A."/>
            <person name="Kalinowski J."/>
            <person name="Ruckert C."/>
        </authorList>
    </citation>
    <scope>NUCLEOTIDE SEQUENCE</scope>
    <source>
        <strain evidence="1">CGMCC 1.7086</strain>
    </source>
</reference>
<proteinExistence type="predicted"/>
<name>A0A918DLH2_9ALTE</name>
<reference evidence="1" key="2">
    <citation type="submission" date="2020-09" db="EMBL/GenBank/DDBJ databases">
        <authorList>
            <person name="Sun Q."/>
            <person name="Zhou Y."/>
        </authorList>
    </citation>
    <scope>NUCLEOTIDE SEQUENCE</scope>
    <source>
        <strain evidence="1">CGMCC 1.7086</strain>
    </source>
</reference>
<dbReference type="EMBL" id="BMLS01000003">
    <property type="protein sequence ID" value="GGO70661.1"/>
    <property type="molecule type" value="Genomic_DNA"/>
</dbReference>
<evidence type="ECO:0000313" key="1">
    <source>
        <dbReference type="EMBL" id="GGO70661.1"/>
    </source>
</evidence>
<evidence type="ECO:0000313" key="2">
    <source>
        <dbReference type="Proteomes" id="UP000606935"/>
    </source>
</evidence>
<keyword evidence="2" id="KW-1185">Reference proteome</keyword>
<protein>
    <recommendedName>
        <fullName evidence="3">Cation transporter</fullName>
    </recommendedName>
</protein>